<sequence>MSLDKDILVKALARFVALTAPMGLIANPNKCFANKGAVDCYIINGIIPLKITPYFTALGVPIGRPTIYQAASSSA</sequence>
<evidence type="ECO:0000313" key="2">
    <source>
        <dbReference type="Proteomes" id="UP000265618"/>
    </source>
</evidence>
<dbReference type="Proteomes" id="UP000265618">
    <property type="component" value="Unassembled WGS sequence"/>
</dbReference>
<proteinExistence type="predicted"/>
<gene>
    <name evidence="1" type="ORF">KIPB_017118</name>
</gene>
<dbReference type="AlphaFoldDB" id="A0A391NWF4"/>
<reference evidence="1 2" key="1">
    <citation type="journal article" date="2018" name="PLoS ONE">
        <title>The draft genome of Kipferlia bialata reveals reductive genome evolution in fornicate parasites.</title>
        <authorList>
            <person name="Tanifuji G."/>
            <person name="Takabayashi S."/>
            <person name="Kume K."/>
            <person name="Takagi M."/>
            <person name="Nakayama T."/>
            <person name="Kamikawa R."/>
            <person name="Inagaki Y."/>
            <person name="Hashimoto T."/>
        </authorList>
    </citation>
    <scope>NUCLEOTIDE SEQUENCE [LARGE SCALE GENOMIC DNA]</scope>
    <source>
        <strain evidence="1">NY0173</strain>
    </source>
</reference>
<name>A0A391NWF4_9EUKA</name>
<accession>A0A391NWF4</accession>
<comment type="caution">
    <text evidence="1">The sequence shown here is derived from an EMBL/GenBank/DDBJ whole genome shotgun (WGS) entry which is preliminary data.</text>
</comment>
<organism evidence="1 2">
    <name type="scientific">Kipferlia bialata</name>
    <dbReference type="NCBI Taxonomy" id="797122"/>
    <lineage>
        <taxon>Eukaryota</taxon>
        <taxon>Metamonada</taxon>
        <taxon>Carpediemonas-like organisms</taxon>
        <taxon>Kipferlia</taxon>
    </lineage>
</organism>
<evidence type="ECO:0000313" key="1">
    <source>
        <dbReference type="EMBL" id="GCA65431.1"/>
    </source>
</evidence>
<keyword evidence="2" id="KW-1185">Reference proteome</keyword>
<dbReference type="EMBL" id="BDIP01011122">
    <property type="protein sequence ID" value="GCA65431.1"/>
    <property type="molecule type" value="Genomic_DNA"/>
</dbReference>
<protein>
    <submittedName>
        <fullName evidence="1">Uncharacterized protein</fullName>
    </submittedName>
</protein>